<evidence type="ECO:0000313" key="3">
    <source>
        <dbReference type="Proteomes" id="UP000010866"/>
    </source>
</evidence>
<sequence>MKFIDKLFGKKKNEDISFKIKINDLLQFISDESEKEFNEIKPFIRRKYGEINLTLHEIPEVIESLLSAEVIQNTNKRVEKVGDANRDNIANNLQLVIEKVATPNEISPLSSFQFCINAKSILKTVRDNTHRSQLYIKAIYPEESQKIIAALSSLEDLIDELFRVIQDKKERIDSLDKFSGEIGNYDLMQKKIVETQSSIRDLESRINSMQNEILDAKNGLIELEQSPDFERAKQLESEVAFLKEKISDIDHNIQRLFSPLSKVFSRMEKQDKSEICVLSPEHRQILEKITHDPASALEHDLDSFFAGVRPRIEAGSLGLKGQMCEKVMQQLDKLHSSKDLSSLREKRNEYSMQLESVTNELNSLSVYRDKEQLVQQISRDEHMLKTTEDDLNTEKKHFETFTEESELMESGLSMEIKGLFEKDIEIEY</sequence>
<feature type="coiled-coil region" evidence="1">
    <location>
        <begin position="151"/>
        <end position="252"/>
    </location>
</feature>
<dbReference type="KEGG" id="mhz:Metho_2378"/>
<organism evidence="2 3">
    <name type="scientific">Methanomethylovorans hollandica (strain DSM 15978 / NBRC 107637 / DMS1)</name>
    <dbReference type="NCBI Taxonomy" id="867904"/>
    <lineage>
        <taxon>Archaea</taxon>
        <taxon>Methanobacteriati</taxon>
        <taxon>Methanobacteriota</taxon>
        <taxon>Stenosarchaea group</taxon>
        <taxon>Methanomicrobia</taxon>
        <taxon>Methanosarcinales</taxon>
        <taxon>Methanosarcinaceae</taxon>
        <taxon>Methanomethylovorans</taxon>
    </lineage>
</organism>
<protein>
    <submittedName>
        <fullName evidence="2">Uncharacterized protein</fullName>
    </submittedName>
</protein>
<reference evidence="3" key="1">
    <citation type="submission" date="2012-02" db="EMBL/GenBank/DDBJ databases">
        <title>Complete sequence of chromosome of Methanomethylovorans hollandica DSM 15978.</title>
        <authorList>
            <person name="Lucas S."/>
            <person name="Copeland A."/>
            <person name="Lapidus A."/>
            <person name="Glavina del Rio T."/>
            <person name="Dalin E."/>
            <person name="Tice H."/>
            <person name="Bruce D."/>
            <person name="Goodwin L."/>
            <person name="Pitluck S."/>
            <person name="Peters L."/>
            <person name="Mikhailova N."/>
            <person name="Held B."/>
            <person name="Kyrpides N."/>
            <person name="Mavromatis K."/>
            <person name="Ivanova N."/>
            <person name="Brettin T."/>
            <person name="Detter J.C."/>
            <person name="Han C."/>
            <person name="Larimer F."/>
            <person name="Land M."/>
            <person name="Hauser L."/>
            <person name="Markowitz V."/>
            <person name="Cheng J.-F."/>
            <person name="Hugenholtz P."/>
            <person name="Woyke T."/>
            <person name="Wu D."/>
            <person name="Spring S."/>
            <person name="Schroeder M."/>
            <person name="Brambilla E."/>
            <person name="Klenk H.-P."/>
            <person name="Eisen J.A."/>
        </authorList>
    </citation>
    <scope>NUCLEOTIDE SEQUENCE [LARGE SCALE GENOMIC DNA]</scope>
    <source>
        <strain evidence="3">DSM 15978 / NBRC 107637 / DMS1</strain>
    </source>
</reference>
<accession>L0L283</accession>
<dbReference type="RefSeq" id="WP_015325693.1">
    <property type="nucleotide sequence ID" value="NC_019977.1"/>
</dbReference>
<dbReference type="GeneID" id="14408456"/>
<dbReference type="HOGENOM" id="CLU_640319_0_0_2"/>
<evidence type="ECO:0000256" key="1">
    <source>
        <dbReference type="SAM" id="Coils"/>
    </source>
</evidence>
<proteinExistence type="predicted"/>
<evidence type="ECO:0000313" key="2">
    <source>
        <dbReference type="EMBL" id="AGB50528.1"/>
    </source>
</evidence>
<keyword evidence="3" id="KW-1185">Reference proteome</keyword>
<keyword evidence="1" id="KW-0175">Coiled coil</keyword>
<dbReference type="EMBL" id="CP003362">
    <property type="protein sequence ID" value="AGB50528.1"/>
    <property type="molecule type" value="Genomic_DNA"/>
</dbReference>
<dbReference type="Gene3D" id="1.10.287.1490">
    <property type="match status" value="1"/>
</dbReference>
<dbReference type="OrthoDB" id="147896at2157"/>
<dbReference type="AlphaFoldDB" id="L0L283"/>
<gene>
    <name evidence="2" type="ordered locus">Metho_2378</name>
</gene>
<name>L0L283_METHD</name>
<dbReference type="Proteomes" id="UP000010866">
    <property type="component" value="Chromosome"/>
</dbReference>